<sequence length="90" mass="10514">MRWDQHRNSWIPLTFLSKRQKYQSRPIRLFLTMEHLFVGKNGLPFGRMLEQQFKSSFSAKFLLSDSNIIRLSGSETRCKGRACPPNLGPE</sequence>
<organism evidence="1 2">
    <name type="scientific">Mesorhizobium plurifarium</name>
    <dbReference type="NCBI Taxonomy" id="69974"/>
    <lineage>
        <taxon>Bacteria</taxon>
        <taxon>Pseudomonadati</taxon>
        <taxon>Pseudomonadota</taxon>
        <taxon>Alphaproteobacteria</taxon>
        <taxon>Hyphomicrobiales</taxon>
        <taxon>Phyllobacteriaceae</taxon>
        <taxon>Mesorhizobium</taxon>
    </lineage>
</organism>
<dbReference type="EMBL" id="CCNB01000019">
    <property type="protein sequence ID" value="CDX39896.1"/>
    <property type="molecule type" value="Genomic_DNA"/>
</dbReference>
<protein>
    <submittedName>
        <fullName evidence="1">Uncharacterized protein</fullName>
    </submittedName>
</protein>
<reference evidence="1 2" key="1">
    <citation type="submission" date="2014-08" db="EMBL/GenBank/DDBJ databases">
        <authorList>
            <person name="Moulin Lionel"/>
        </authorList>
    </citation>
    <scope>NUCLEOTIDE SEQUENCE [LARGE SCALE GENOMIC DNA]</scope>
</reference>
<name>A0A090FE34_MESPL</name>
<gene>
    <name evidence="1" type="ORF">MPLDJ20_260165</name>
</gene>
<accession>A0A090FE34</accession>
<proteinExistence type="predicted"/>
<evidence type="ECO:0000313" key="1">
    <source>
        <dbReference type="EMBL" id="CDX39896.1"/>
    </source>
</evidence>
<evidence type="ECO:0000313" key="2">
    <source>
        <dbReference type="Proteomes" id="UP000046373"/>
    </source>
</evidence>
<dbReference type="AlphaFoldDB" id="A0A090FE34"/>
<dbReference type="Proteomes" id="UP000046373">
    <property type="component" value="Unassembled WGS sequence"/>
</dbReference>